<dbReference type="InterPro" id="IPR001394">
    <property type="entry name" value="Peptidase_C19_UCH"/>
</dbReference>
<dbReference type="EMBL" id="JACAGC010000020">
    <property type="protein sequence ID" value="KAF6300109.1"/>
    <property type="molecule type" value="Genomic_DNA"/>
</dbReference>
<feature type="compositionally biased region" description="Basic and acidic residues" evidence="7">
    <location>
        <begin position="912"/>
        <end position="925"/>
    </location>
</feature>
<keyword evidence="11" id="KW-1185">Reference proteome</keyword>
<feature type="compositionally biased region" description="Low complexity" evidence="7">
    <location>
        <begin position="29"/>
        <end position="38"/>
    </location>
</feature>
<dbReference type="SUPFAM" id="SSF54001">
    <property type="entry name" value="Cysteine proteinases"/>
    <property type="match status" value="1"/>
</dbReference>
<evidence type="ECO:0000256" key="2">
    <source>
        <dbReference type="ARBA" id="ARBA00012759"/>
    </source>
</evidence>
<evidence type="ECO:0000313" key="9">
    <source>
        <dbReference type="EMBL" id="KAF6300109.1"/>
    </source>
</evidence>
<dbReference type="InterPro" id="IPR028889">
    <property type="entry name" value="USP"/>
</dbReference>
<dbReference type="GO" id="GO:0004843">
    <property type="term" value="F:cysteine-type deubiquitinase activity"/>
    <property type="evidence" value="ECO:0007669"/>
    <property type="project" value="UniProtKB-EC"/>
</dbReference>
<dbReference type="InterPro" id="IPR018200">
    <property type="entry name" value="USP_CS"/>
</dbReference>
<dbReference type="Gene3D" id="3.90.70.10">
    <property type="entry name" value="Cysteine proteinases"/>
    <property type="match status" value="2"/>
</dbReference>
<dbReference type="CTD" id="124739"/>
<keyword evidence="5" id="KW-0378">Hydrolase</keyword>
<evidence type="ECO:0000259" key="8">
    <source>
        <dbReference type="PROSITE" id="PS50235"/>
    </source>
</evidence>
<dbReference type="PROSITE" id="PS50235">
    <property type="entry name" value="USP_3"/>
    <property type="match status" value="1"/>
</dbReference>
<feature type="region of interest" description="Disordered" evidence="7">
    <location>
        <begin position="1037"/>
        <end position="1114"/>
    </location>
</feature>
<dbReference type="PROSITE" id="PS00972">
    <property type="entry name" value="USP_1"/>
    <property type="match status" value="1"/>
</dbReference>
<reference evidence="10 11" key="3">
    <citation type="submission" date="2018-12" db="EMBL/GenBank/DDBJ databases">
        <title>G10K-VGP greater horseshoe bat female genome, primary haplotype.</title>
        <authorList>
            <person name="Teeling E."/>
            <person name="Myers G."/>
            <person name="Vernes S."/>
            <person name="Pippel M."/>
            <person name="Winkler S."/>
            <person name="Fedrigo O."/>
            <person name="Rhie A."/>
            <person name="Koren S."/>
            <person name="Phillippy A."/>
            <person name="Lewin H."/>
            <person name="Damas J."/>
            <person name="Howe K."/>
            <person name="Mountcastle J."/>
            <person name="Jarvis E.D."/>
        </authorList>
    </citation>
    <scope>NUCLEOTIDE SEQUENCE [LARGE SCALE GENOMIC DNA]</scope>
</reference>
<dbReference type="AlphaFoldDB" id="A0A671E6U8"/>
<reference evidence="10" key="5">
    <citation type="submission" date="2025-05" db="UniProtKB">
        <authorList>
            <consortium name="Ensembl"/>
        </authorList>
    </citation>
    <scope>IDENTIFICATION</scope>
</reference>
<evidence type="ECO:0000256" key="4">
    <source>
        <dbReference type="ARBA" id="ARBA00022786"/>
    </source>
</evidence>
<reference evidence="9 12" key="4">
    <citation type="journal article" date="2020" name="Nature">
        <title>Six reference-quality genomes reveal evolution of bat adaptations.</title>
        <authorList>
            <person name="Jebb D."/>
            <person name="Huang Z."/>
            <person name="Pippel M."/>
            <person name="Hughes G.M."/>
            <person name="Lavrichenko K."/>
            <person name="Devanna P."/>
            <person name="Winkler S."/>
            <person name="Jermiin L.S."/>
            <person name="Skirmuntt E.C."/>
            <person name="Katzourakis A."/>
            <person name="Burkitt-Gray L."/>
            <person name="Ray D.A."/>
            <person name="Sullivan K.A.M."/>
            <person name="Roscito J.G."/>
            <person name="Kirilenko B.M."/>
            <person name="Davalos L.M."/>
            <person name="Corthals A.P."/>
            <person name="Power M.L."/>
            <person name="Jones G."/>
            <person name="Ransome R.D."/>
            <person name="Dechmann D.K.N."/>
            <person name="Locatelli A.G."/>
            <person name="Puechmaille S.J."/>
            <person name="Fedrigo O."/>
            <person name="Jarvis E.D."/>
            <person name="Hiller M."/>
            <person name="Vernes S.C."/>
            <person name="Myers E.W."/>
            <person name="Teeling E.C."/>
        </authorList>
    </citation>
    <scope>NUCLEOTIDE SEQUENCE [LARGE SCALE GENOMIC DNA]</scope>
    <source>
        <strain evidence="9">MRhiFer1</strain>
        <tissue evidence="9">Lung</tissue>
    </source>
</reference>
<evidence type="ECO:0000256" key="5">
    <source>
        <dbReference type="ARBA" id="ARBA00022801"/>
    </source>
</evidence>
<organism evidence="10 11">
    <name type="scientific">Rhinolophus ferrumequinum</name>
    <name type="common">Greater horseshoe bat</name>
    <dbReference type="NCBI Taxonomy" id="59479"/>
    <lineage>
        <taxon>Eukaryota</taxon>
        <taxon>Metazoa</taxon>
        <taxon>Chordata</taxon>
        <taxon>Craniata</taxon>
        <taxon>Vertebrata</taxon>
        <taxon>Euteleostomi</taxon>
        <taxon>Mammalia</taxon>
        <taxon>Eutheria</taxon>
        <taxon>Laurasiatheria</taxon>
        <taxon>Chiroptera</taxon>
        <taxon>Yinpterochiroptera</taxon>
        <taxon>Rhinolophoidea</taxon>
        <taxon>Rhinolophidae</taxon>
        <taxon>Rhinolophinae</taxon>
        <taxon>Rhinolophus</taxon>
    </lineage>
</organism>
<keyword evidence="3" id="KW-0645">Protease</keyword>
<dbReference type="GO" id="GO:0006508">
    <property type="term" value="P:proteolysis"/>
    <property type="evidence" value="ECO:0007669"/>
    <property type="project" value="UniProtKB-KW"/>
</dbReference>
<dbReference type="GeneID" id="117014032"/>
<dbReference type="PROSITE" id="PS00973">
    <property type="entry name" value="USP_2"/>
    <property type="match status" value="1"/>
</dbReference>
<dbReference type="PANTHER" id="PTHR21646">
    <property type="entry name" value="UBIQUITIN CARBOXYL-TERMINAL HYDROLASE"/>
    <property type="match status" value="1"/>
</dbReference>
<dbReference type="PANTHER" id="PTHR21646:SF20">
    <property type="entry name" value="UBIQUITIN CARBOXYL-TERMINAL HYDROLASE 43"/>
    <property type="match status" value="1"/>
</dbReference>
<evidence type="ECO:0000313" key="11">
    <source>
        <dbReference type="Proteomes" id="UP000472240"/>
    </source>
</evidence>
<dbReference type="Ensembl" id="ENSRFET00010009862.1">
    <property type="protein sequence ID" value="ENSRFEP00010008991.1"/>
    <property type="gene ID" value="ENSRFEG00010006140.1"/>
</dbReference>
<sequence>MEPGPGAAAGEEPPAPRPRRRRSLRRLLSRFLLALGSRSRPEDSPPRAKPGHCDGDGEGGFACSRAPAPTAPGSPGEERPPGSQPQLPAGDGARPPGAQGLKNHGNTCFMNAVVQCLSNTDLLAEFLALGRYRAVPGHAEVTEQLAALVRALWTREYTPQLSAEFKNAVSKYGSQFQGNSQHDALEFLLWLLDRVHEDLEGLYRGPGSEKLQPEASKTSENLLSPSAQLSLGQSFVQSHFQAQYRSSLTCPHCLKQSNTFDPFLCVSLPIPLRQTRFLSVTLVFPSKSQRFLRVGLAVPILSTVAALRKMVADEGQVPADEVILVELYPSGLQRSFFDEEDLNSIAEGDNVYAFQAPPPPGQEILSARAPGPSVSPRLAACKGQRFSPPVHSENKVLILFCNLVGSGQQASRFGPPFLIKEDRTISWVQLQQCILSKVRYLMKSEAPVQNPGSLFSIRVVGQSLTCSYLSPRDSRPLCHWAVDRALHLRRPGGPPHVKLAVEWDSCVKERLFGSLPEEQVQDADSVWRQQQAHQQHSCTLDECFQFYTKEEQLAQDDAWKCPHCKVLQQGTVKLSLWTLPDILIIHLKRFCQVGERRNKLSTLVKFPLCGLNMAPHVAQRSAGPRAGPDPWPSWKQPACLPTSYPLDFLYDLYAVCNHHGSLQGGHYTAYCRNSLDGQWYSYDDSTVESLLEDEVITRGAYILFYQKRNSIPSWSASSSMRGSTSSSLSDHWLMRLGSNNGSMRGSLVSWSSAPGPSRSQVPDPPIFTNSLSRQEKGGLESRPLVRGIKGRSISMKAPTPSRVKQGTFKTMPLRWSFGHREKPVVASVELVEYLESRRRPRSTSQSIVPLLTGAAGGDEKSVVTRSNATLSAKSDDSGRASEKVLAEVPCPSGHPSRGAGPGISDGLNTAMKLKENTRQDIRLPKQFELPLTVMPSMDNEKRAQPEGQKTTSWKGSGQVGSSSRAPSPKEASRAAALSRNSVDSRRNPLAKFRAKAEERDSETDRFSQGTLTLLRSMFWKKENKKYDRAAVGPQVSAASLGSGRLSPAVNEQDQGSSPSLRIQDSLVRGPTSRLEGAVQSAPSSLHLPRKASRPTRASALSTSQRSVPGEQTSFSTLQKVKYHTLSLGRTKTLPESSF</sequence>
<feature type="compositionally biased region" description="Polar residues" evidence="7">
    <location>
        <begin position="1098"/>
        <end position="1114"/>
    </location>
</feature>
<dbReference type="Pfam" id="PF00443">
    <property type="entry name" value="UCH"/>
    <property type="match status" value="1"/>
</dbReference>
<feature type="compositionally biased region" description="Polar residues" evidence="7">
    <location>
        <begin position="1049"/>
        <end position="1062"/>
    </location>
</feature>
<dbReference type="OMA" id="WKQPGCL"/>
<dbReference type="InterPro" id="IPR038765">
    <property type="entry name" value="Papain-like_cys_pep_sf"/>
</dbReference>
<feature type="compositionally biased region" description="Basic and acidic residues" evidence="7">
    <location>
        <begin position="39"/>
        <end position="55"/>
    </location>
</feature>
<dbReference type="RefSeq" id="XP_032947641.1">
    <property type="nucleotide sequence ID" value="XM_033091750.1"/>
</dbReference>
<dbReference type="FunFam" id="3.90.70.10:FF:000048">
    <property type="entry name" value="Ubiquitin carboxyl-terminal hydrolase 31"/>
    <property type="match status" value="1"/>
</dbReference>
<dbReference type="Proteomes" id="UP000472240">
    <property type="component" value="Chromosome 21"/>
</dbReference>
<feature type="compositionally biased region" description="Polar residues" evidence="7">
    <location>
        <begin position="947"/>
        <end position="965"/>
    </location>
</feature>
<feature type="region of interest" description="Disordered" evidence="7">
    <location>
        <begin position="888"/>
        <end position="1007"/>
    </location>
</feature>
<dbReference type="CDD" id="cd02674">
    <property type="entry name" value="Peptidase_C19R"/>
    <property type="match status" value="1"/>
</dbReference>
<accession>A0A671E6U8</accession>
<evidence type="ECO:0000256" key="6">
    <source>
        <dbReference type="ARBA" id="ARBA00022807"/>
    </source>
</evidence>
<feature type="domain" description="USP" evidence="8">
    <location>
        <begin position="99"/>
        <end position="708"/>
    </location>
</feature>
<evidence type="ECO:0000256" key="3">
    <source>
        <dbReference type="ARBA" id="ARBA00022670"/>
    </source>
</evidence>
<dbReference type="GeneTree" id="ENSGT00940000158772"/>
<feature type="compositionally biased region" description="Low complexity" evidence="7">
    <location>
        <begin position="1"/>
        <end position="12"/>
    </location>
</feature>
<dbReference type="GO" id="GO:0005634">
    <property type="term" value="C:nucleus"/>
    <property type="evidence" value="ECO:0007669"/>
    <property type="project" value="UniProtKB-ARBA"/>
</dbReference>
<protein>
    <recommendedName>
        <fullName evidence="2">ubiquitinyl hydrolase 1</fullName>
        <ecNumber evidence="2">3.4.19.12</ecNumber>
    </recommendedName>
</protein>
<dbReference type="FunFam" id="3.90.70.10:FF:000046">
    <property type="entry name" value="ubiquitin carboxyl-terminal hydrolase 31"/>
    <property type="match status" value="1"/>
</dbReference>
<evidence type="ECO:0000313" key="12">
    <source>
        <dbReference type="Proteomes" id="UP000585614"/>
    </source>
</evidence>
<reference evidence="10 11" key="2">
    <citation type="journal article" date="2018" name="Annu Rev Anim Biosci">
        <title>Bat Biology, Genomes, and the Bat1K Project: To Generate Chromosome-Level Genomes for All Living Bat Species.</title>
        <authorList>
            <person name="Teeling E.C."/>
            <person name="Vernes S.C."/>
            <person name="Davalos L.M."/>
            <person name="Ray D.A."/>
            <person name="Gilbert M.T.P."/>
            <person name="Myers E."/>
        </authorList>
    </citation>
    <scope>NUCLEOTIDE SEQUENCE</scope>
</reference>
<dbReference type="Proteomes" id="UP000585614">
    <property type="component" value="Unassembled WGS sequence"/>
</dbReference>
<evidence type="ECO:0000256" key="1">
    <source>
        <dbReference type="ARBA" id="ARBA00000707"/>
    </source>
</evidence>
<dbReference type="KEGG" id="rfq:117014032"/>
<name>A0A671E6U8_RHIFE</name>
<dbReference type="OrthoDB" id="292964at2759"/>
<feature type="region of interest" description="Disordered" evidence="7">
    <location>
        <begin position="1"/>
        <end position="100"/>
    </location>
</feature>
<feature type="compositionally biased region" description="Basic and acidic residues" evidence="7">
    <location>
        <begin position="994"/>
        <end position="1005"/>
    </location>
</feature>
<dbReference type="GO" id="GO:0016579">
    <property type="term" value="P:protein deubiquitination"/>
    <property type="evidence" value="ECO:0007669"/>
    <property type="project" value="InterPro"/>
</dbReference>
<proteinExistence type="predicted"/>
<dbReference type="InterPro" id="IPR050185">
    <property type="entry name" value="Ub_carboxyl-term_hydrolase"/>
</dbReference>
<keyword evidence="4" id="KW-0833">Ubl conjugation pathway</keyword>
<evidence type="ECO:0000256" key="7">
    <source>
        <dbReference type="SAM" id="MobiDB-lite"/>
    </source>
</evidence>
<keyword evidence="6" id="KW-0788">Thiol protease</keyword>
<evidence type="ECO:0000313" key="10">
    <source>
        <dbReference type="Ensembl" id="ENSRFEP00010008991.1"/>
    </source>
</evidence>
<gene>
    <name evidence="10" type="primary">USP43</name>
    <name evidence="9" type="ORF">mRhiFer1_018084</name>
</gene>
<comment type="catalytic activity">
    <reaction evidence="1">
        <text>Thiol-dependent hydrolysis of ester, thioester, amide, peptide and isopeptide bonds formed by the C-terminal Gly of ubiquitin (a 76-residue protein attached to proteins as an intracellular targeting signal).</text>
        <dbReference type="EC" id="3.4.19.12"/>
    </reaction>
</comment>
<dbReference type="EC" id="3.4.19.12" evidence="2"/>
<feature type="compositionally biased region" description="Basic residues" evidence="7">
    <location>
        <begin position="17"/>
        <end position="28"/>
    </location>
</feature>
<reference evidence="10 11" key="1">
    <citation type="journal article" date="2015" name="Annu Rev Anim Biosci">
        <title>The Genome 10K Project: a way forward.</title>
        <authorList>
            <person name="Koepfli K.P."/>
            <person name="Paten B."/>
            <person name="O'Brien S.J."/>
            <person name="Koepfli K.P."/>
            <person name="Paten B."/>
            <person name="Antunes A."/>
            <person name="Belov K."/>
            <person name="Bustamante C."/>
            <person name="Castoe T.A."/>
            <person name="Clawson H."/>
            <person name="Crawford A.J."/>
            <person name="Diekhans M."/>
            <person name="Distel D."/>
            <person name="Durbin R."/>
            <person name="Earl D."/>
            <person name="Fujita M.K."/>
            <person name="Gamble T."/>
            <person name="Georges A."/>
            <person name="Gemmell N."/>
            <person name="Gilbert M.T."/>
            <person name="Graves J.M."/>
            <person name="Green R.E."/>
            <person name="Hickey G."/>
            <person name="Jarvis E.D."/>
            <person name="Johnson W."/>
            <person name="Komissarov A."/>
            <person name="Korf I."/>
            <person name="Kuhn R."/>
            <person name="Larkin D.M."/>
            <person name="Lewin H."/>
            <person name="Lopez J.V."/>
            <person name="Ma J."/>
            <person name="Marques-Bonet T."/>
            <person name="Miller W."/>
            <person name="Murphy R."/>
            <person name="Pevzner P."/>
            <person name="Shapiro B."/>
            <person name="Steiner C."/>
            <person name="Tamazian G."/>
            <person name="Venkatesh B."/>
            <person name="Wang J."/>
            <person name="Wayne R."/>
            <person name="Wiley E."/>
            <person name="Yang H."/>
            <person name="Zhang G."/>
            <person name="Haussler D."/>
            <person name="Ryder O."/>
            <person name="O'Brien S.J."/>
        </authorList>
    </citation>
    <scope>NUCLEOTIDE SEQUENCE</scope>
</reference>